<dbReference type="InterPro" id="IPR049052">
    <property type="entry name" value="nSTAND1"/>
</dbReference>
<dbReference type="InterPro" id="IPR027417">
    <property type="entry name" value="P-loop_NTPase"/>
</dbReference>
<dbReference type="OrthoDB" id="134501at2"/>
<dbReference type="EMBL" id="QUAC01000062">
    <property type="protein sequence ID" value="REK90671.1"/>
    <property type="molecule type" value="Genomic_DNA"/>
</dbReference>
<dbReference type="SMART" id="SM00320">
    <property type="entry name" value="WD40"/>
    <property type="match status" value="10"/>
</dbReference>
<evidence type="ECO:0000256" key="2">
    <source>
        <dbReference type="ARBA" id="ARBA00022737"/>
    </source>
</evidence>
<dbReference type="PANTHER" id="PTHR44129">
    <property type="entry name" value="WD REPEAT-CONTAINING PROTEIN POP1"/>
    <property type="match status" value="1"/>
</dbReference>
<dbReference type="SUPFAM" id="SSF52129">
    <property type="entry name" value="Caspase-like"/>
    <property type="match status" value="1"/>
</dbReference>
<dbReference type="Gene3D" id="2.130.10.10">
    <property type="entry name" value="YVTN repeat-like/Quinoprotein amine dehydrogenase"/>
    <property type="match status" value="4"/>
</dbReference>
<evidence type="ECO:0000256" key="4">
    <source>
        <dbReference type="SAM" id="MobiDB-lite"/>
    </source>
</evidence>
<sequence length="1526" mass="162865">MTPSGLSNRPPALSSKGSRALVVGSGRHVPGSLLPDVPAVEETVRELGRTLVEQCGLRPEHLRSLTDPDDPRALGTALRDAATEASDVRLLYYVGHGLVSPGNELYLATRATDDPVTGLMLNALPYQAVRDILGECRARSVVVVLDCCFAGRARGAFGTAAAHAFELASLGGTYVLTSASADEQALAPVGAQYTAFTGELLSFLREGAPAGLPDLTVEDAYRHLRRALPGQGLPEPHRHLSDRAGELVLANNPAAGPAQAPDRAPQPEQEGPESPCPYLGLRSFTADDAAYYFGRDELVGEVLQKMSEWCDEGGPVAVVGPSGAGKSSLLHAGLVPAIRRGELRVGGSETWPHLSLTPGDHPLDTLAGRLAHDVGMPKDALAARLREHPGQLSTLVRKALARQDGDDGRLLVLVDQFEELFTECADETERHAFVDALCSLGGPDGARPAAAMVVIAVRADFYSRCLAFPELAPTFREYQVPVLPMTPDELRDAIERPATVAGYRLEEGLSGLVLRDLRIGGDQRQPTEFGFLPLLSYALEQTWVHREGRDLLIRRYESSGGVWNAVTRQADLVYQGLDPGARKAARLLLLRMVHVGRDLEDTRRRVDLAELAAARPEAEAAHLAAASDALADARLISLDGRTAQIAHEALLRSWPRLRGWIDEDRRGLLIHRQLVDAAREWHSTHDRTILYGGPRLAEARKWSADAGRRATLTSTEQRFLERSLRSHRLRRASKLAVVGATVAALLSGLIAVQQSRVAADRADAIASRQLALLADSLRKGDPATALELSLAAYDISPTSEAGTSVLHSYVTTASVALTGPTNRVFNVAYSGDGHVLAASAKDSTVRLWDISKVNRPVARGVIHADGLAAIAYQPHKHTLAVQTERSLTLWDVADPSKPVSLAHRTSSAIIPPQIAFSPDGSLLAVTGAHGVVHLWDTTSVDNPTQLPPVTAGTADVHAVAFAPKGRALAVGTAATGPGRGTSRVTLWDLDGRGRAGKAPVVTLRADSVQSLAFNPQGTLLAAGGVLGAMKVWDTTKIHRPVAASVEAFSVKGQGDILSISFKPDGKTFLAADATGTIEQWETKADAGSPDARKVGVFTSYPTTLPVYAVAYSPDGSTFASGGDKGSAQLWTSATPPALPGNVAADGSDIPGTAFSADGRLLAVSASTDPPNRTQIWDVRDPHHPAVAYALTQEWTCANFIGDGRTLITQNKDRTKVALWDMHDPRHPRRKSQLAAVGNATVSNNGRTLAIGTEDRPAVAVFDITDPGRPRPGRTIPVQVKGRSSALFTHLLNDKMLLVWDDTGAHLWNVAAPQHLFHFREPGNIGGLAYNGRTRLLAMWDFEGALFMWNLADPRHPKGVPAGGISAKVQHAGFIGKDTLAVATANDSSITLWNIGDTAAHPQRIGVVTGEGERNSFSLSPDLRTLAEQPGFGGQAHLWDVGNPAHPSDEGPLPDPYADPAEFSPDGRTLAMTTDILPGGGDGIRLTDYKAEDAYRYLCSLGPHPISKARWNQAVGRIHPYHQPCGG</sequence>
<dbReference type="SUPFAM" id="SSF82171">
    <property type="entry name" value="DPP6 N-terminal domain-like"/>
    <property type="match status" value="2"/>
</dbReference>
<dbReference type="InterPro" id="IPR050349">
    <property type="entry name" value="WD_LIS1/nudF_dynein_reg"/>
</dbReference>
<evidence type="ECO:0000259" key="5">
    <source>
        <dbReference type="Pfam" id="PF00656"/>
    </source>
</evidence>
<dbReference type="Pfam" id="PF00400">
    <property type="entry name" value="WD40"/>
    <property type="match status" value="4"/>
</dbReference>
<dbReference type="NCBIfam" id="NF047832">
    <property type="entry name" value="caspase_w_EACC1"/>
    <property type="match status" value="1"/>
</dbReference>
<gene>
    <name evidence="7" type="ORF">DY245_08885</name>
</gene>
<keyword evidence="8" id="KW-1185">Reference proteome</keyword>
<comment type="caution">
    <text evidence="7">The sequence shown here is derived from an EMBL/GenBank/DDBJ whole genome shotgun (WGS) entry which is preliminary data.</text>
</comment>
<evidence type="ECO:0000256" key="1">
    <source>
        <dbReference type="ARBA" id="ARBA00022574"/>
    </source>
</evidence>
<proteinExistence type="predicted"/>
<dbReference type="GO" id="GO:0004197">
    <property type="term" value="F:cysteine-type endopeptidase activity"/>
    <property type="evidence" value="ECO:0007669"/>
    <property type="project" value="InterPro"/>
</dbReference>
<feature type="repeat" description="WD" evidence="3">
    <location>
        <begin position="817"/>
        <end position="851"/>
    </location>
</feature>
<dbReference type="RefSeq" id="WP_128505321.1">
    <property type="nucleotide sequence ID" value="NZ_QUAC01000062.1"/>
</dbReference>
<dbReference type="GO" id="GO:0006508">
    <property type="term" value="P:proteolysis"/>
    <property type="evidence" value="ECO:0007669"/>
    <property type="project" value="InterPro"/>
</dbReference>
<dbReference type="PROSITE" id="PS50082">
    <property type="entry name" value="WD_REPEATS_2"/>
    <property type="match status" value="4"/>
</dbReference>
<name>A0A371Q7L8_STRIH</name>
<feature type="repeat" description="WD" evidence="3">
    <location>
        <begin position="1001"/>
        <end position="1033"/>
    </location>
</feature>
<keyword evidence="2" id="KW-0677">Repeat</keyword>
<dbReference type="Pfam" id="PF20703">
    <property type="entry name" value="nSTAND1"/>
    <property type="match status" value="1"/>
</dbReference>
<dbReference type="Gene3D" id="3.40.50.1460">
    <property type="match status" value="1"/>
</dbReference>
<dbReference type="InterPro" id="IPR001680">
    <property type="entry name" value="WD40_rpt"/>
</dbReference>
<feature type="repeat" description="WD" evidence="3">
    <location>
        <begin position="914"/>
        <end position="945"/>
    </location>
</feature>
<feature type="domain" description="Novel STAND NTPase 1" evidence="6">
    <location>
        <begin position="277"/>
        <end position="685"/>
    </location>
</feature>
<dbReference type="InterPro" id="IPR019775">
    <property type="entry name" value="WD40_repeat_CS"/>
</dbReference>
<dbReference type="InterPro" id="IPR015943">
    <property type="entry name" value="WD40/YVTN_repeat-like_dom_sf"/>
</dbReference>
<evidence type="ECO:0000313" key="8">
    <source>
        <dbReference type="Proteomes" id="UP000262477"/>
    </source>
</evidence>
<protein>
    <submittedName>
        <fullName evidence="7">Uncharacterized protein</fullName>
    </submittedName>
</protein>
<feature type="repeat" description="WD" evidence="3">
    <location>
        <begin position="1106"/>
        <end position="1130"/>
    </location>
</feature>
<organism evidence="7 8">
    <name type="scientific">Streptomyces inhibens</name>
    <dbReference type="NCBI Taxonomy" id="2293571"/>
    <lineage>
        <taxon>Bacteria</taxon>
        <taxon>Bacillati</taxon>
        <taxon>Actinomycetota</taxon>
        <taxon>Actinomycetes</taxon>
        <taxon>Kitasatosporales</taxon>
        <taxon>Streptomycetaceae</taxon>
        <taxon>Streptomyces</taxon>
    </lineage>
</organism>
<evidence type="ECO:0000259" key="6">
    <source>
        <dbReference type="Pfam" id="PF20703"/>
    </source>
</evidence>
<reference evidence="7 8" key="1">
    <citation type="submission" date="2018-08" db="EMBL/GenBank/DDBJ databases">
        <title>Streptomyces NEAU-D10 sp. nov., a novel Actinomycete isolated from soil.</title>
        <authorList>
            <person name="Jin L."/>
        </authorList>
    </citation>
    <scope>NUCLEOTIDE SEQUENCE [LARGE SCALE GENOMIC DNA]</scope>
    <source>
        <strain evidence="7 8">NEAU-D10</strain>
    </source>
</reference>
<keyword evidence="1 3" id="KW-0853">WD repeat</keyword>
<dbReference type="Pfam" id="PF00656">
    <property type="entry name" value="Peptidase_C14"/>
    <property type="match status" value="1"/>
</dbReference>
<feature type="domain" description="Peptidase C14 caspase" evidence="5">
    <location>
        <begin position="42"/>
        <end position="229"/>
    </location>
</feature>
<dbReference type="InterPro" id="IPR011600">
    <property type="entry name" value="Pept_C14_caspase"/>
</dbReference>
<dbReference type="PROSITE" id="PS50294">
    <property type="entry name" value="WD_REPEATS_REGION"/>
    <property type="match status" value="2"/>
</dbReference>
<feature type="region of interest" description="Disordered" evidence="4">
    <location>
        <begin position="253"/>
        <end position="276"/>
    </location>
</feature>
<dbReference type="PROSITE" id="PS00678">
    <property type="entry name" value="WD_REPEATS_1"/>
    <property type="match status" value="1"/>
</dbReference>
<dbReference type="SUPFAM" id="SSF52540">
    <property type="entry name" value="P-loop containing nucleoside triphosphate hydrolases"/>
    <property type="match status" value="1"/>
</dbReference>
<evidence type="ECO:0000256" key="3">
    <source>
        <dbReference type="PROSITE-ProRule" id="PRU00221"/>
    </source>
</evidence>
<dbReference type="Proteomes" id="UP000262477">
    <property type="component" value="Unassembled WGS sequence"/>
</dbReference>
<accession>A0A371Q7L8</accession>
<evidence type="ECO:0000313" key="7">
    <source>
        <dbReference type="EMBL" id="REK90671.1"/>
    </source>
</evidence>
<dbReference type="InterPro" id="IPR029030">
    <property type="entry name" value="Caspase-like_dom_sf"/>
</dbReference>